<evidence type="ECO:0000313" key="2">
    <source>
        <dbReference type="Proteomes" id="UP000193920"/>
    </source>
</evidence>
<dbReference type="Proteomes" id="UP000193920">
    <property type="component" value="Unassembled WGS sequence"/>
</dbReference>
<protein>
    <recommendedName>
        <fullName evidence="3">Serine protease</fullName>
    </recommendedName>
</protein>
<evidence type="ECO:0008006" key="3">
    <source>
        <dbReference type="Google" id="ProtNLM"/>
    </source>
</evidence>
<dbReference type="EMBL" id="MCOG01000260">
    <property type="protein sequence ID" value="ORY21704.1"/>
    <property type="molecule type" value="Genomic_DNA"/>
</dbReference>
<sequence>MTIKAKDKLIEITKKAISLVILEDKTCGTGFFIKLPIPTNEKPMYGIMTNNHVINSEYIKSYASFKIKINNESYIIDFNESNFIFTSELIDITFIQLNVDFIKHHDFIFLEPCYDEPNKNEMIYIFQYPKAKLSFASGYIEDHFGFNYFHNTSTNRGSSGSPLLNKFMKVVGVHKIGISTDNGDINLATDFTTIDYAIRTLYNKSYINEIIKAKEPTRSLTKHEDSLFKKYGLEKTPLLNMYYCPYIEYPSSVLLFYRTNHAWYFTRREKSNICYHLDNVKTYNWTLINTDESFTKALENKFSKDESFTKTLENKFNKDESFTKTLENKYSKKLEHHHELLITWLKLSELMYM</sequence>
<name>A0A1Y2AGX0_9FUNG</name>
<accession>A0A1Y2AGX0</accession>
<dbReference type="AlphaFoldDB" id="A0A1Y2AGX0"/>
<keyword evidence="2" id="KW-1185">Reference proteome</keyword>
<dbReference type="InterPro" id="IPR009003">
    <property type="entry name" value="Peptidase_S1_PA"/>
</dbReference>
<reference evidence="1 2" key="1">
    <citation type="submission" date="2016-08" db="EMBL/GenBank/DDBJ databases">
        <title>A Parts List for Fungal Cellulosomes Revealed by Comparative Genomics.</title>
        <authorList>
            <consortium name="DOE Joint Genome Institute"/>
            <person name="Haitjema C.H."/>
            <person name="Gilmore S.P."/>
            <person name="Henske J.K."/>
            <person name="Solomon K.V."/>
            <person name="De Groot R."/>
            <person name="Kuo A."/>
            <person name="Mondo S.J."/>
            <person name="Salamov A.A."/>
            <person name="Labutti K."/>
            <person name="Zhao Z."/>
            <person name="Chiniquy J."/>
            <person name="Barry K."/>
            <person name="Brewer H.M."/>
            <person name="Purvine S.O."/>
            <person name="Wright A.T."/>
            <person name="Boxma B."/>
            <person name="Van Alen T."/>
            <person name="Hackstein J.H."/>
            <person name="Baker S.E."/>
            <person name="Grigoriev I.V."/>
            <person name="O'Malley M.A."/>
        </authorList>
    </citation>
    <scope>NUCLEOTIDE SEQUENCE [LARGE SCALE GENOMIC DNA]</scope>
    <source>
        <strain evidence="1 2">G1</strain>
    </source>
</reference>
<evidence type="ECO:0000313" key="1">
    <source>
        <dbReference type="EMBL" id="ORY21704.1"/>
    </source>
</evidence>
<comment type="caution">
    <text evidence="1">The sequence shown here is derived from an EMBL/GenBank/DDBJ whole genome shotgun (WGS) entry which is preliminary data.</text>
</comment>
<proteinExistence type="predicted"/>
<dbReference type="OrthoDB" id="5969844at2759"/>
<dbReference type="SUPFAM" id="SSF50494">
    <property type="entry name" value="Trypsin-like serine proteases"/>
    <property type="match status" value="1"/>
</dbReference>
<organism evidence="1 2">
    <name type="scientific">Neocallimastix californiae</name>
    <dbReference type="NCBI Taxonomy" id="1754190"/>
    <lineage>
        <taxon>Eukaryota</taxon>
        <taxon>Fungi</taxon>
        <taxon>Fungi incertae sedis</taxon>
        <taxon>Chytridiomycota</taxon>
        <taxon>Chytridiomycota incertae sedis</taxon>
        <taxon>Neocallimastigomycetes</taxon>
        <taxon>Neocallimastigales</taxon>
        <taxon>Neocallimastigaceae</taxon>
        <taxon>Neocallimastix</taxon>
    </lineage>
</organism>
<gene>
    <name evidence="1" type="ORF">LY90DRAFT_515924</name>
</gene>
<dbReference type="Gene3D" id="2.40.10.10">
    <property type="entry name" value="Trypsin-like serine proteases"/>
    <property type="match status" value="2"/>
</dbReference>
<dbReference type="Pfam" id="PF13365">
    <property type="entry name" value="Trypsin_2"/>
    <property type="match status" value="1"/>
</dbReference>
<dbReference type="STRING" id="1754190.A0A1Y2AGX0"/>
<dbReference type="InterPro" id="IPR043504">
    <property type="entry name" value="Peptidase_S1_PA_chymotrypsin"/>
</dbReference>